<accession>A0A0F9H1F5</accession>
<comment type="caution">
    <text evidence="1">The sequence shown here is derived from an EMBL/GenBank/DDBJ whole genome shotgun (WGS) entry which is preliminary data.</text>
</comment>
<reference evidence="1" key="1">
    <citation type="journal article" date="2015" name="Nature">
        <title>Complex archaea that bridge the gap between prokaryotes and eukaryotes.</title>
        <authorList>
            <person name="Spang A."/>
            <person name="Saw J.H."/>
            <person name="Jorgensen S.L."/>
            <person name="Zaremba-Niedzwiedzka K."/>
            <person name="Martijn J."/>
            <person name="Lind A.E."/>
            <person name="van Eijk R."/>
            <person name="Schleper C."/>
            <person name="Guy L."/>
            <person name="Ettema T.J."/>
        </authorList>
    </citation>
    <scope>NUCLEOTIDE SEQUENCE</scope>
</reference>
<proteinExistence type="predicted"/>
<sequence length="91" mass="10045">MLKNNINRTRRRKQERDAVMSEYRSIAAGLGLQLISVHGLRLEVFQDAVDLLLEASDILPPDANALVKSASPENGVFIVVRNALPMSAIDM</sequence>
<organism evidence="1">
    <name type="scientific">marine sediment metagenome</name>
    <dbReference type="NCBI Taxonomy" id="412755"/>
    <lineage>
        <taxon>unclassified sequences</taxon>
        <taxon>metagenomes</taxon>
        <taxon>ecological metagenomes</taxon>
    </lineage>
</organism>
<protein>
    <submittedName>
        <fullName evidence="1">Uncharacterized protein</fullName>
    </submittedName>
</protein>
<name>A0A0F9H1F5_9ZZZZ</name>
<dbReference type="AlphaFoldDB" id="A0A0F9H1F5"/>
<gene>
    <name evidence="1" type="ORF">LCGC14_1760040</name>
</gene>
<evidence type="ECO:0000313" key="1">
    <source>
        <dbReference type="EMBL" id="KKM04854.1"/>
    </source>
</evidence>
<dbReference type="EMBL" id="LAZR01016359">
    <property type="protein sequence ID" value="KKM04854.1"/>
    <property type="molecule type" value="Genomic_DNA"/>
</dbReference>